<dbReference type="GO" id="GO:0008168">
    <property type="term" value="F:methyltransferase activity"/>
    <property type="evidence" value="ECO:0007669"/>
    <property type="project" value="UniProtKB-KW"/>
</dbReference>
<sequence length="345" mass="39832">MDSRELVLRTLEFRNASGRVPRQLWTLPWACEKYPQIMEKLAQDFVWDFDGPTAHYARVPQTQGDPYAIGEYVDEWGCTFTNVHGGVIGEVKAPLVGDDDWSDANRVHIPEEWLSFDIAQVNASCREKREKFLMAGCCPRPFEQLQFIRGTANLYMDLLDPPPRMLAFLEKMHDFYCRLLRKWAQTEVDALNFMDDWGSQNDLLISPALWDRYFRPMYRDYIDIAHAHGKKIFMHSDGNTLRILPRLIDLGLDAFNTQIFCIGIDKLAPFKGKITFWGEIDRQHLIPSGTPREIDAAIQGVYDTLWQDGGLIAQCEFGAGANPDNVYRIYQKWREVRAGKAEDSR</sequence>
<feature type="domain" description="Uroporphyrinogen decarboxylase (URO-D)" evidence="1">
    <location>
        <begin position="77"/>
        <end position="317"/>
    </location>
</feature>
<evidence type="ECO:0000313" key="3">
    <source>
        <dbReference type="Proteomes" id="UP000886884"/>
    </source>
</evidence>
<evidence type="ECO:0000313" key="2">
    <source>
        <dbReference type="EMBL" id="HIV27016.1"/>
    </source>
</evidence>
<name>A0A9D1P5L7_9FIRM</name>
<accession>A0A9D1P5L7</accession>
<organism evidence="2 3">
    <name type="scientific">Candidatus Ornithocaccomicrobium faecavium</name>
    <dbReference type="NCBI Taxonomy" id="2840890"/>
    <lineage>
        <taxon>Bacteria</taxon>
        <taxon>Bacillati</taxon>
        <taxon>Bacillota</taxon>
        <taxon>Clostridia</taxon>
        <taxon>Candidatus Ornithocaccomicrobium</taxon>
    </lineage>
</organism>
<reference evidence="2" key="2">
    <citation type="journal article" date="2021" name="PeerJ">
        <title>Extensive microbial diversity within the chicken gut microbiome revealed by metagenomics and culture.</title>
        <authorList>
            <person name="Gilroy R."/>
            <person name="Ravi A."/>
            <person name="Getino M."/>
            <person name="Pursley I."/>
            <person name="Horton D.L."/>
            <person name="Alikhan N.F."/>
            <person name="Baker D."/>
            <person name="Gharbi K."/>
            <person name="Hall N."/>
            <person name="Watson M."/>
            <person name="Adriaenssens E.M."/>
            <person name="Foster-Nyarko E."/>
            <person name="Jarju S."/>
            <person name="Secka A."/>
            <person name="Antonio M."/>
            <person name="Oren A."/>
            <person name="Chaudhuri R.R."/>
            <person name="La Ragione R."/>
            <person name="Hildebrand F."/>
            <person name="Pallen M.J."/>
        </authorList>
    </citation>
    <scope>NUCLEOTIDE SEQUENCE</scope>
    <source>
        <strain evidence="2">CHK183-6373</strain>
    </source>
</reference>
<dbReference type="GO" id="GO:0006779">
    <property type="term" value="P:porphyrin-containing compound biosynthetic process"/>
    <property type="evidence" value="ECO:0007669"/>
    <property type="project" value="InterPro"/>
</dbReference>
<dbReference type="InterPro" id="IPR038071">
    <property type="entry name" value="UROD/MetE-like_sf"/>
</dbReference>
<evidence type="ECO:0000259" key="1">
    <source>
        <dbReference type="Pfam" id="PF01208"/>
    </source>
</evidence>
<dbReference type="Proteomes" id="UP000886884">
    <property type="component" value="Unassembled WGS sequence"/>
</dbReference>
<reference evidence="2" key="1">
    <citation type="submission" date="2020-10" db="EMBL/GenBank/DDBJ databases">
        <authorList>
            <person name="Gilroy R."/>
        </authorList>
    </citation>
    <scope>NUCLEOTIDE SEQUENCE</scope>
    <source>
        <strain evidence="2">CHK183-6373</strain>
    </source>
</reference>
<dbReference type="GO" id="GO:0032259">
    <property type="term" value="P:methylation"/>
    <property type="evidence" value="ECO:0007669"/>
    <property type="project" value="UniProtKB-KW"/>
</dbReference>
<keyword evidence="2" id="KW-0808">Transferase</keyword>
<dbReference type="SUPFAM" id="SSF51726">
    <property type="entry name" value="UROD/MetE-like"/>
    <property type="match status" value="1"/>
</dbReference>
<dbReference type="AlphaFoldDB" id="A0A9D1P5L7"/>
<comment type="caution">
    <text evidence="2">The sequence shown here is derived from an EMBL/GenBank/DDBJ whole genome shotgun (WGS) entry which is preliminary data.</text>
</comment>
<protein>
    <submittedName>
        <fullName evidence="2">Methyltransferase</fullName>
    </submittedName>
</protein>
<proteinExistence type="predicted"/>
<dbReference type="Gene3D" id="3.20.20.210">
    <property type="match status" value="1"/>
</dbReference>
<dbReference type="InterPro" id="IPR000257">
    <property type="entry name" value="Uroporphyrinogen_deCOase"/>
</dbReference>
<gene>
    <name evidence="2" type="ORF">IAA64_03525</name>
</gene>
<dbReference type="GO" id="GO:0004853">
    <property type="term" value="F:uroporphyrinogen decarboxylase activity"/>
    <property type="evidence" value="ECO:0007669"/>
    <property type="project" value="InterPro"/>
</dbReference>
<dbReference type="EMBL" id="DVOT01000061">
    <property type="protein sequence ID" value="HIV27016.1"/>
    <property type="molecule type" value="Genomic_DNA"/>
</dbReference>
<dbReference type="Pfam" id="PF01208">
    <property type="entry name" value="URO-D"/>
    <property type="match status" value="1"/>
</dbReference>
<keyword evidence="2" id="KW-0489">Methyltransferase</keyword>